<dbReference type="EMBL" id="FNCI01000006">
    <property type="protein sequence ID" value="SDG21035.1"/>
    <property type="molecule type" value="Genomic_DNA"/>
</dbReference>
<comment type="catalytic activity">
    <reaction evidence="8">
        <text>L-tyrosyl-[protein] + ATP = O-(5'-adenylyl)-L-tyrosyl-[protein] + diphosphate</text>
        <dbReference type="Rhea" id="RHEA:54288"/>
        <dbReference type="Rhea" id="RHEA-COMP:10136"/>
        <dbReference type="Rhea" id="RHEA-COMP:13846"/>
        <dbReference type="ChEBI" id="CHEBI:30616"/>
        <dbReference type="ChEBI" id="CHEBI:33019"/>
        <dbReference type="ChEBI" id="CHEBI:46858"/>
        <dbReference type="ChEBI" id="CHEBI:83624"/>
        <dbReference type="EC" id="2.7.7.108"/>
    </reaction>
</comment>
<dbReference type="PANTHER" id="PTHR32057:SF14">
    <property type="entry name" value="PROTEIN ADENYLYLTRANSFERASE SELO, MITOCHONDRIAL"/>
    <property type="match status" value="1"/>
</dbReference>
<comment type="similarity">
    <text evidence="1 8">Belongs to the SELO family.</text>
</comment>
<accession>A0A1G7SD78</accession>
<feature type="binding site" evidence="8">
    <location>
        <position position="86"/>
    </location>
    <ligand>
        <name>ATP</name>
        <dbReference type="ChEBI" id="CHEBI:30616"/>
    </ligand>
</feature>
<dbReference type="InterPro" id="IPR003846">
    <property type="entry name" value="SelO"/>
</dbReference>
<dbReference type="STRING" id="284577.SAMN05216571_106101"/>
<proteinExistence type="inferred from homology"/>
<keyword evidence="6 8" id="KW-0067">ATP-binding</keyword>
<comment type="function">
    <text evidence="8">Nucleotidyltransferase involved in the post-translational modification of proteins. It can catalyze the addition of adenosine monophosphate (AMP) or uridine monophosphate (UMP) to a protein, resulting in modifications known as AMPylation and UMPylation.</text>
</comment>
<comment type="catalytic activity">
    <reaction evidence="8">
        <text>L-threonyl-[protein] + ATP = 3-O-(5'-adenylyl)-L-threonyl-[protein] + diphosphate</text>
        <dbReference type="Rhea" id="RHEA:54292"/>
        <dbReference type="Rhea" id="RHEA-COMP:11060"/>
        <dbReference type="Rhea" id="RHEA-COMP:13847"/>
        <dbReference type="ChEBI" id="CHEBI:30013"/>
        <dbReference type="ChEBI" id="CHEBI:30616"/>
        <dbReference type="ChEBI" id="CHEBI:33019"/>
        <dbReference type="ChEBI" id="CHEBI:138113"/>
        <dbReference type="EC" id="2.7.7.108"/>
    </reaction>
</comment>
<keyword evidence="4 8" id="KW-0479">Metal-binding</keyword>
<dbReference type="GO" id="GO:0005524">
    <property type="term" value="F:ATP binding"/>
    <property type="evidence" value="ECO:0007669"/>
    <property type="project" value="UniProtKB-UniRule"/>
</dbReference>
<evidence type="ECO:0000256" key="1">
    <source>
        <dbReference type="ARBA" id="ARBA00009747"/>
    </source>
</evidence>
<dbReference type="PANTHER" id="PTHR32057">
    <property type="entry name" value="PROTEIN ADENYLYLTRANSFERASE SELO, MITOCHONDRIAL"/>
    <property type="match status" value="1"/>
</dbReference>
<keyword evidence="5 8" id="KW-0547">Nucleotide-binding</keyword>
<dbReference type="HAMAP" id="MF_00692">
    <property type="entry name" value="SelO"/>
    <property type="match status" value="1"/>
</dbReference>
<feature type="binding site" evidence="8">
    <location>
        <position position="260"/>
    </location>
    <ligand>
        <name>Mg(2+)</name>
        <dbReference type="ChEBI" id="CHEBI:18420"/>
    </ligand>
</feature>
<feature type="binding site" evidence="8">
    <location>
        <position position="121"/>
    </location>
    <ligand>
        <name>ATP</name>
        <dbReference type="ChEBI" id="CHEBI:30616"/>
    </ligand>
</feature>
<evidence type="ECO:0000256" key="8">
    <source>
        <dbReference type="HAMAP-Rule" id="MF_00692"/>
    </source>
</evidence>
<keyword evidence="8" id="KW-0464">Manganese</keyword>
<dbReference type="GO" id="GO:0000287">
    <property type="term" value="F:magnesium ion binding"/>
    <property type="evidence" value="ECO:0007669"/>
    <property type="project" value="UniProtKB-UniRule"/>
</dbReference>
<sequence length="503" mass="54840">MFPSFSLRYAHLPSRMSAECAPTRVANPRLVAFNHALAEELGFEAAAFDATEAAEALSGNAPPAGSEPLAMAYAGHQFGNFVPKLGDGRALLLGEVINRDGQIRELQLKGAGRTPFSRGGDGRAPLGPVLREYLVSEAMHALGIPTTRALAAVTTGERIVRRLAEPGAVLTRVASSHLRVGTFQYFAVRKDVEAIQLLADMAIERHYPHLEPLSGGARYLALLEAVIARQAELVARWMGVGFIHGVMNTDNSTISGETLDYGPCAFMDAYDPRTVFSSIDERGRYAFANQPHSAQWNLARFAETLLSLLDDDHDRAIALATDAIEAFPEHFEASYGAIKRAKLGLERVEAGDEALAQELLDAMQAGHADYTLTFRTLADALEDQGENHGKGDDKHDGESRLVALFDTPEAISAWLSRWRERLTREDADAATIAARLRATNPAVIPRNHFVEQALKAADDKDDFAPFEALLAAVTHPFEEPEGELDYTQPPQPSERVLRTFCGT</sequence>
<evidence type="ECO:0000256" key="6">
    <source>
        <dbReference type="ARBA" id="ARBA00022840"/>
    </source>
</evidence>
<keyword evidence="7 8" id="KW-0460">Magnesium</keyword>
<dbReference type="NCBIfam" id="NF000658">
    <property type="entry name" value="PRK00029.1"/>
    <property type="match status" value="1"/>
</dbReference>
<dbReference type="EC" id="2.7.7.-" evidence="8"/>
<dbReference type="Proteomes" id="UP000198641">
    <property type="component" value="Unassembled WGS sequence"/>
</dbReference>
<organism evidence="9 10">
    <name type="scientific">Onishia taeanensis</name>
    <dbReference type="NCBI Taxonomy" id="284577"/>
    <lineage>
        <taxon>Bacteria</taxon>
        <taxon>Pseudomonadati</taxon>
        <taxon>Pseudomonadota</taxon>
        <taxon>Gammaproteobacteria</taxon>
        <taxon>Oceanospirillales</taxon>
        <taxon>Halomonadaceae</taxon>
        <taxon>Onishia</taxon>
    </lineage>
</organism>
<feature type="binding site" evidence="8">
    <location>
        <position position="179"/>
    </location>
    <ligand>
        <name>ATP</name>
        <dbReference type="ChEBI" id="CHEBI:30616"/>
    </ligand>
</feature>
<reference evidence="9 10" key="1">
    <citation type="submission" date="2016-10" db="EMBL/GenBank/DDBJ databases">
        <authorList>
            <person name="de Groot N.N."/>
        </authorList>
    </citation>
    <scope>NUCLEOTIDE SEQUENCE [LARGE SCALE GENOMIC DNA]</scope>
    <source>
        <strain evidence="9 10">BH539</strain>
    </source>
</reference>
<name>A0A1G7SD78_9GAMM</name>
<feature type="binding site" evidence="8">
    <location>
        <position position="109"/>
    </location>
    <ligand>
        <name>ATP</name>
        <dbReference type="ChEBI" id="CHEBI:30616"/>
    </ligand>
</feature>
<gene>
    <name evidence="8" type="primary">ydiU</name>
    <name evidence="8" type="synonym">selO</name>
    <name evidence="9" type="ORF">SAMN05216571_106101</name>
</gene>
<dbReference type="Pfam" id="PF02696">
    <property type="entry name" value="SelO"/>
    <property type="match status" value="1"/>
</dbReference>
<comment type="cofactor">
    <cofactor evidence="8">
        <name>Mg(2+)</name>
        <dbReference type="ChEBI" id="CHEBI:18420"/>
    </cofactor>
    <cofactor evidence="8">
        <name>Mn(2+)</name>
        <dbReference type="ChEBI" id="CHEBI:29035"/>
    </cofactor>
</comment>
<keyword evidence="3 8" id="KW-0548">Nucleotidyltransferase</keyword>
<evidence type="ECO:0000256" key="5">
    <source>
        <dbReference type="ARBA" id="ARBA00022741"/>
    </source>
</evidence>
<comment type="catalytic activity">
    <reaction evidence="8">
        <text>L-tyrosyl-[protein] + UTP = O-(5'-uridylyl)-L-tyrosyl-[protein] + diphosphate</text>
        <dbReference type="Rhea" id="RHEA:83887"/>
        <dbReference type="Rhea" id="RHEA-COMP:10136"/>
        <dbReference type="Rhea" id="RHEA-COMP:20238"/>
        <dbReference type="ChEBI" id="CHEBI:33019"/>
        <dbReference type="ChEBI" id="CHEBI:46398"/>
        <dbReference type="ChEBI" id="CHEBI:46858"/>
        <dbReference type="ChEBI" id="CHEBI:90602"/>
    </reaction>
</comment>
<feature type="binding site" evidence="8">
    <location>
        <position position="122"/>
    </location>
    <ligand>
        <name>ATP</name>
        <dbReference type="ChEBI" id="CHEBI:30616"/>
    </ligand>
</feature>
<dbReference type="GO" id="GO:0070733">
    <property type="term" value="F:AMPylase activity"/>
    <property type="evidence" value="ECO:0007669"/>
    <property type="project" value="UniProtKB-EC"/>
</dbReference>
<evidence type="ECO:0000256" key="3">
    <source>
        <dbReference type="ARBA" id="ARBA00022695"/>
    </source>
</evidence>
<dbReference type="RefSeq" id="WP_092525621.1">
    <property type="nucleotide sequence ID" value="NZ_FNCI01000006.1"/>
</dbReference>
<keyword evidence="2 8" id="KW-0808">Transferase</keyword>
<dbReference type="EC" id="2.7.7.108" evidence="8"/>
<comment type="catalytic activity">
    <reaction evidence="8">
        <text>L-seryl-[protein] + ATP = 3-O-(5'-adenylyl)-L-seryl-[protein] + diphosphate</text>
        <dbReference type="Rhea" id="RHEA:58120"/>
        <dbReference type="Rhea" id="RHEA-COMP:9863"/>
        <dbReference type="Rhea" id="RHEA-COMP:15073"/>
        <dbReference type="ChEBI" id="CHEBI:29999"/>
        <dbReference type="ChEBI" id="CHEBI:30616"/>
        <dbReference type="ChEBI" id="CHEBI:33019"/>
        <dbReference type="ChEBI" id="CHEBI:142516"/>
        <dbReference type="EC" id="2.7.7.108"/>
    </reaction>
</comment>
<protein>
    <recommendedName>
        <fullName evidence="8">Protein nucleotidyltransferase YdiU</fullName>
        <ecNumber evidence="8">2.7.7.-</ecNumber>
    </recommendedName>
    <alternativeName>
        <fullName evidence="8">Protein adenylyltransferase YdiU</fullName>
        <ecNumber evidence="8">2.7.7.108</ecNumber>
    </alternativeName>
    <alternativeName>
        <fullName evidence="8">Protein uridylyltransferase YdiU</fullName>
        <ecNumber evidence="8">2.7.7.-</ecNumber>
    </alternativeName>
</protein>
<dbReference type="GO" id="GO:0030145">
    <property type="term" value="F:manganese ion binding"/>
    <property type="evidence" value="ECO:0007669"/>
    <property type="project" value="UniProtKB-UniRule"/>
</dbReference>
<evidence type="ECO:0000256" key="2">
    <source>
        <dbReference type="ARBA" id="ARBA00022679"/>
    </source>
</evidence>
<evidence type="ECO:0000313" key="9">
    <source>
        <dbReference type="EMBL" id="SDG21035.1"/>
    </source>
</evidence>
<dbReference type="OrthoDB" id="9776281at2"/>
<feature type="active site" description="Proton acceptor" evidence="8">
    <location>
        <position position="250"/>
    </location>
</feature>
<keyword evidence="10" id="KW-1185">Reference proteome</keyword>
<evidence type="ECO:0000256" key="7">
    <source>
        <dbReference type="ARBA" id="ARBA00022842"/>
    </source>
</evidence>
<feature type="binding site" evidence="8">
    <location>
        <position position="260"/>
    </location>
    <ligand>
        <name>ATP</name>
        <dbReference type="ChEBI" id="CHEBI:30616"/>
    </ligand>
</feature>
<feature type="binding site" evidence="8">
    <location>
        <position position="251"/>
    </location>
    <ligand>
        <name>Mg(2+)</name>
        <dbReference type="ChEBI" id="CHEBI:18420"/>
    </ligand>
</feature>
<feature type="binding site" evidence="8">
    <location>
        <position position="172"/>
    </location>
    <ligand>
        <name>ATP</name>
        <dbReference type="ChEBI" id="CHEBI:30616"/>
    </ligand>
</feature>
<feature type="binding site" evidence="8">
    <location>
        <position position="89"/>
    </location>
    <ligand>
        <name>ATP</name>
        <dbReference type="ChEBI" id="CHEBI:30616"/>
    </ligand>
</feature>
<evidence type="ECO:0000313" key="10">
    <source>
        <dbReference type="Proteomes" id="UP000198641"/>
    </source>
</evidence>
<dbReference type="AlphaFoldDB" id="A0A1G7SD78"/>
<feature type="binding site" evidence="8">
    <location>
        <position position="88"/>
    </location>
    <ligand>
        <name>ATP</name>
        <dbReference type="ChEBI" id="CHEBI:30616"/>
    </ligand>
</feature>
<evidence type="ECO:0000256" key="4">
    <source>
        <dbReference type="ARBA" id="ARBA00022723"/>
    </source>
</evidence>
<comment type="catalytic activity">
    <reaction evidence="8">
        <text>L-seryl-[protein] + UTP = O-(5'-uridylyl)-L-seryl-[protein] + diphosphate</text>
        <dbReference type="Rhea" id="RHEA:64604"/>
        <dbReference type="Rhea" id="RHEA-COMP:9863"/>
        <dbReference type="Rhea" id="RHEA-COMP:16635"/>
        <dbReference type="ChEBI" id="CHEBI:29999"/>
        <dbReference type="ChEBI" id="CHEBI:33019"/>
        <dbReference type="ChEBI" id="CHEBI:46398"/>
        <dbReference type="ChEBI" id="CHEBI:156051"/>
    </reaction>
</comment>
<comment type="catalytic activity">
    <reaction evidence="8">
        <text>L-histidyl-[protein] + UTP = N(tele)-(5'-uridylyl)-L-histidyl-[protein] + diphosphate</text>
        <dbReference type="Rhea" id="RHEA:83891"/>
        <dbReference type="Rhea" id="RHEA-COMP:9745"/>
        <dbReference type="Rhea" id="RHEA-COMP:20239"/>
        <dbReference type="ChEBI" id="CHEBI:29979"/>
        <dbReference type="ChEBI" id="CHEBI:33019"/>
        <dbReference type="ChEBI" id="CHEBI:46398"/>
        <dbReference type="ChEBI" id="CHEBI:233474"/>
    </reaction>
</comment>